<dbReference type="EMBL" id="LAZR01017731">
    <property type="protein sequence ID" value="KKL99205.1"/>
    <property type="molecule type" value="Genomic_DNA"/>
</dbReference>
<accession>A0A0F9IZX6</accession>
<comment type="caution">
    <text evidence="1">The sequence shown here is derived from an EMBL/GenBank/DDBJ whole genome shotgun (WGS) entry which is preliminary data.</text>
</comment>
<protein>
    <submittedName>
        <fullName evidence="1">Uncharacterized protein</fullName>
    </submittedName>
</protein>
<sequence>MIMYSNCPVDANKYTLMARCSGAVSGKLKSGKLIKPDVCELCGSGLYIEAHHKDYSNR</sequence>
<gene>
    <name evidence="1" type="ORF">LCGC14_1816780</name>
</gene>
<name>A0A0F9IZX6_9ZZZZ</name>
<dbReference type="AlphaFoldDB" id="A0A0F9IZX6"/>
<proteinExistence type="predicted"/>
<reference evidence="1" key="1">
    <citation type="journal article" date="2015" name="Nature">
        <title>Complex archaea that bridge the gap between prokaryotes and eukaryotes.</title>
        <authorList>
            <person name="Spang A."/>
            <person name="Saw J.H."/>
            <person name="Jorgensen S.L."/>
            <person name="Zaremba-Niedzwiedzka K."/>
            <person name="Martijn J."/>
            <person name="Lind A.E."/>
            <person name="van Eijk R."/>
            <person name="Schleper C."/>
            <person name="Guy L."/>
            <person name="Ettema T.J."/>
        </authorList>
    </citation>
    <scope>NUCLEOTIDE SEQUENCE</scope>
</reference>
<evidence type="ECO:0000313" key="1">
    <source>
        <dbReference type="EMBL" id="KKL99205.1"/>
    </source>
</evidence>
<organism evidence="1">
    <name type="scientific">marine sediment metagenome</name>
    <dbReference type="NCBI Taxonomy" id="412755"/>
    <lineage>
        <taxon>unclassified sequences</taxon>
        <taxon>metagenomes</taxon>
        <taxon>ecological metagenomes</taxon>
    </lineage>
</organism>